<dbReference type="EMBL" id="CADIKL010000009">
    <property type="protein sequence ID" value="CAB3786973.1"/>
    <property type="molecule type" value="Genomic_DNA"/>
</dbReference>
<evidence type="ECO:0000256" key="3">
    <source>
        <dbReference type="ARBA" id="ARBA00022448"/>
    </source>
</evidence>
<keyword evidence="5 7" id="KW-1133">Transmembrane helix</keyword>
<feature type="transmembrane region" description="Helical" evidence="7">
    <location>
        <begin position="358"/>
        <end position="378"/>
    </location>
</feature>
<dbReference type="GO" id="GO:0016020">
    <property type="term" value="C:membrane"/>
    <property type="evidence" value="ECO:0007669"/>
    <property type="project" value="UniProtKB-SubCell"/>
</dbReference>
<dbReference type="PANTHER" id="PTHR42751">
    <property type="entry name" value="SODIUM/HYDROGEN EXCHANGER FAMILY/TRKA DOMAIN PROTEIN"/>
    <property type="match status" value="1"/>
</dbReference>
<feature type="domain" description="Cation/H+ exchanger transmembrane" evidence="8">
    <location>
        <begin position="15"/>
        <end position="377"/>
    </location>
</feature>
<dbReference type="AlphaFoldDB" id="A0A6J5FUC3"/>
<name>A0A6J5FUC3_9BURK</name>
<feature type="transmembrane region" description="Helical" evidence="7">
    <location>
        <begin position="59"/>
        <end position="76"/>
    </location>
</feature>
<feature type="transmembrane region" description="Helical" evidence="7">
    <location>
        <begin position="519"/>
        <end position="542"/>
    </location>
</feature>
<organism evidence="9 10">
    <name type="scientific">Paraburkholderia caffeinitolerans</name>
    <dbReference type="NCBI Taxonomy" id="1723730"/>
    <lineage>
        <taxon>Bacteria</taxon>
        <taxon>Pseudomonadati</taxon>
        <taxon>Pseudomonadota</taxon>
        <taxon>Betaproteobacteria</taxon>
        <taxon>Burkholderiales</taxon>
        <taxon>Burkholderiaceae</taxon>
        <taxon>Paraburkholderia</taxon>
    </lineage>
</organism>
<keyword evidence="4 7" id="KW-0812">Transmembrane</keyword>
<feature type="transmembrane region" description="Helical" evidence="7">
    <location>
        <begin position="191"/>
        <end position="214"/>
    </location>
</feature>
<dbReference type="GO" id="GO:1902600">
    <property type="term" value="P:proton transmembrane transport"/>
    <property type="evidence" value="ECO:0007669"/>
    <property type="project" value="InterPro"/>
</dbReference>
<keyword evidence="10" id="KW-1185">Reference proteome</keyword>
<gene>
    <name evidence="9" type="primary">kefB</name>
    <name evidence="9" type="ORF">LMG28688_02383</name>
</gene>
<evidence type="ECO:0000256" key="1">
    <source>
        <dbReference type="ARBA" id="ARBA00004141"/>
    </source>
</evidence>
<dbReference type="PANTHER" id="PTHR42751:SF3">
    <property type="entry name" value="SODIUM_GLUTAMATE SYMPORTER"/>
    <property type="match status" value="1"/>
</dbReference>
<feature type="transmembrane region" description="Helical" evidence="7">
    <location>
        <begin position="470"/>
        <end position="488"/>
    </location>
</feature>
<evidence type="ECO:0000313" key="10">
    <source>
        <dbReference type="Proteomes" id="UP000494119"/>
    </source>
</evidence>
<keyword evidence="3" id="KW-0813">Transport</keyword>
<feature type="transmembrane region" description="Helical" evidence="7">
    <location>
        <begin position="151"/>
        <end position="171"/>
    </location>
</feature>
<evidence type="ECO:0000313" key="9">
    <source>
        <dbReference type="EMBL" id="CAB3786973.1"/>
    </source>
</evidence>
<evidence type="ECO:0000256" key="6">
    <source>
        <dbReference type="ARBA" id="ARBA00023136"/>
    </source>
</evidence>
<feature type="transmembrane region" description="Helical" evidence="7">
    <location>
        <begin position="119"/>
        <end position="139"/>
    </location>
</feature>
<sequence length="588" mass="63395">MHQGIGFIQDLAVVMAIAGIVTVLFHRLKQPVVLGYIAAGVIIGPYTPPFQLIHDEQTIQTMGELGVVFLMFSLGLEFSLRKLFQVGATAIVAALSEIVVMLWIGYEIGRAFGWAPMDSLFLGAILAISSTTIIVKALADLGVKRERFAQLVFGILIVEDILGIAMLVLLGGIAQTGELSPGIAFVTLGKLLLFMTVSLLAGILVVPRVLGYVARVGSDEMLLVSVLGFCFGFCLLVVKLDYSIALGAFLIGAIMAESRHLPRIEHLVAPLRDAFSAIFFVTIGLMLNPLVLVDYAWPIAVISFAVVFGKLVSCGLGTFLAGHDGRTAMRVGMTVSQIGEFSFIIASLGLTLKVTSGFLYPIAVTVSAITTLTTPYLIRFADPLSQRLARAMPSSVSNVFGMYSQWLRCLMPRPTGTQGPTLFSLTKRIIVQVAVNLALVSAIFIGASYGARYALPLLANWVPDERIQRVVLWSAALLLAIPFLVAVWRKTKTLALLLAEVSVQPEKAGRFTRALRHAIAELVPAVSMIGVFVLVAALSGTILPPTGFLIGVLVCAAALTMLLWRWCVRIHASMQIALRETFDEQPDP</sequence>
<dbReference type="Proteomes" id="UP000494119">
    <property type="component" value="Unassembled WGS sequence"/>
</dbReference>
<feature type="transmembrane region" description="Helical" evidence="7">
    <location>
        <begin position="244"/>
        <end position="262"/>
    </location>
</feature>
<comment type="similarity">
    <text evidence="2">Belongs to the monovalent cation:proton antiporter 2 (CPA2) transporter (TC 2.A.37) family.</text>
</comment>
<evidence type="ECO:0000256" key="4">
    <source>
        <dbReference type="ARBA" id="ARBA00022692"/>
    </source>
</evidence>
<evidence type="ECO:0000256" key="2">
    <source>
        <dbReference type="ARBA" id="ARBA00005551"/>
    </source>
</evidence>
<comment type="subcellular location">
    <subcellularLocation>
        <location evidence="1">Membrane</location>
        <topology evidence="1">Multi-pass membrane protein</topology>
    </subcellularLocation>
</comment>
<protein>
    <submittedName>
        <fullName evidence="9">Glutathione-regulated potassium-efflux system protein KefB</fullName>
    </submittedName>
</protein>
<dbReference type="InterPro" id="IPR006153">
    <property type="entry name" value="Cation/H_exchanger_TM"/>
</dbReference>
<evidence type="ECO:0000256" key="5">
    <source>
        <dbReference type="ARBA" id="ARBA00022989"/>
    </source>
</evidence>
<keyword evidence="6 7" id="KW-0472">Membrane</keyword>
<dbReference type="Gene3D" id="1.20.1530.20">
    <property type="match status" value="1"/>
</dbReference>
<evidence type="ECO:0000259" key="8">
    <source>
        <dbReference type="Pfam" id="PF00999"/>
    </source>
</evidence>
<feature type="transmembrane region" description="Helical" evidence="7">
    <location>
        <begin position="83"/>
        <end position="104"/>
    </location>
</feature>
<proteinExistence type="inferred from homology"/>
<evidence type="ECO:0000256" key="7">
    <source>
        <dbReference type="SAM" id="Phobius"/>
    </source>
</evidence>
<accession>A0A6J5FUC3</accession>
<dbReference type="GO" id="GO:0015297">
    <property type="term" value="F:antiporter activity"/>
    <property type="evidence" value="ECO:0007669"/>
    <property type="project" value="InterPro"/>
</dbReference>
<dbReference type="Pfam" id="PF00999">
    <property type="entry name" value="Na_H_Exchanger"/>
    <property type="match status" value="1"/>
</dbReference>
<dbReference type="RefSeq" id="WP_129562548.1">
    <property type="nucleotide sequence ID" value="NZ_CADIKL010000009.1"/>
</dbReference>
<feature type="transmembrane region" description="Helical" evidence="7">
    <location>
        <begin position="6"/>
        <end position="25"/>
    </location>
</feature>
<feature type="transmembrane region" description="Helical" evidence="7">
    <location>
        <begin position="299"/>
        <end position="321"/>
    </location>
</feature>
<feature type="transmembrane region" description="Helical" evidence="7">
    <location>
        <begin position="548"/>
        <end position="568"/>
    </location>
</feature>
<dbReference type="InterPro" id="IPR038770">
    <property type="entry name" value="Na+/solute_symporter_sf"/>
</dbReference>
<reference evidence="9 10" key="1">
    <citation type="submission" date="2020-04" db="EMBL/GenBank/DDBJ databases">
        <authorList>
            <person name="De Canck E."/>
        </authorList>
    </citation>
    <scope>NUCLEOTIDE SEQUENCE [LARGE SCALE GENOMIC DNA]</scope>
    <source>
        <strain evidence="9 10">LMG 28688</strain>
    </source>
</reference>
<feature type="transmembrane region" description="Helical" evidence="7">
    <location>
        <begin position="429"/>
        <end position="450"/>
    </location>
</feature>
<feature type="transmembrane region" description="Helical" evidence="7">
    <location>
        <begin position="32"/>
        <end position="53"/>
    </location>
</feature>
<feature type="transmembrane region" description="Helical" evidence="7">
    <location>
        <begin position="274"/>
        <end position="293"/>
    </location>
</feature>